<accession>A0A383EXF5</accession>
<proteinExistence type="predicted"/>
<name>A0A383EXF5_9ZZZZ</name>
<reference evidence="1" key="1">
    <citation type="submission" date="2018-05" db="EMBL/GenBank/DDBJ databases">
        <authorList>
            <person name="Lanie J.A."/>
            <person name="Ng W.-L."/>
            <person name="Kazmierczak K.M."/>
            <person name="Andrzejewski T.M."/>
            <person name="Davidsen T.M."/>
            <person name="Wayne K.J."/>
            <person name="Tettelin H."/>
            <person name="Glass J.I."/>
            <person name="Rusch D."/>
            <person name="Podicherti R."/>
            <person name="Tsui H.-C.T."/>
            <person name="Winkler M.E."/>
        </authorList>
    </citation>
    <scope>NUCLEOTIDE SEQUENCE</scope>
</reference>
<evidence type="ECO:0000313" key="1">
    <source>
        <dbReference type="EMBL" id="SVE61113.1"/>
    </source>
</evidence>
<dbReference type="AlphaFoldDB" id="A0A383EXF5"/>
<protein>
    <submittedName>
        <fullName evidence="1">Uncharacterized protein</fullName>
    </submittedName>
</protein>
<organism evidence="1">
    <name type="scientific">marine metagenome</name>
    <dbReference type="NCBI Taxonomy" id="408172"/>
    <lineage>
        <taxon>unclassified sequences</taxon>
        <taxon>metagenomes</taxon>
        <taxon>ecological metagenomes</taxon>
    </lineage>
</organism>
<sequence>MSRYANRTDSGMVFSLGTLMPMQNRLWRRRDRFTSVDVKAVLT</sequence>
<gene>
    <name evidence="1" type="ORF">METZ01_LOCUS513967</name>
</gene>
<dbReference type="EMBL" id="UINC01229413">
    <property type="protein sequence ID" value="SVE61113.1"/>
    <property type="molecule type" value="Genomic_DNA"/>
</dbReference>